<comment type="similarity">
    <text evidence="2">Belongs to the galactose-3-O-sulfotransferase family.</text>
</comment>
<comment type="subcellular location">
    <subcellularLocation>
        <location evidence="1">Golgi apparatus membrane</location>
        <topology evidence="1">Single-pass type II membrane protein</topology>
    </subcellularLocation>
</comment>
<proteinExistence type="inferred from homology"/>
<dbReference type="Gene3D" id="3.40.50.300">
    <property type="entry name" value="P-loop containing nucleotide triphosphate hydrolases"/>
    <property type="match status" value="1"/>
</dbReference>
<evidence type="ECO:0000256" key="5">
    <source>
        <dbReference type="ARBA" id="ARBA00022968"/>
    </source>
</evidence>
<keyword evidence="6 10" id="KW-1133">Transmembrane helix</keyword>
<keyword evidence="9" id="KW-0325">Glycoprotein</keyword>
<evidence type="ECO:0000256" key="6">
    <source>
        <dbReference type="ARBA" id="ARBA00022989"/>
    </source>
</evidence>
<evidence type="ECO:0000256" key="4">
    <source>
        <dbReference type="ARBA" id="ARBA00022692"/>
    </source>
</evidence>
<dbReference type="AlphaFoldDB" id="A0A8J9YRF9"/>
<sequence length="256" mass="28939">MAAVQVKYRPVGVLAVLILLSTLAVIFLKSGRKTRALTKDLQSTRSAPKTVRDCLGYCACLRYTDPGCTEKINLVFIRTERTGSDVLASMFHRFGHERKLEFVLPRGGEDDLHLGWPGPVQLRHYRPRHTRHFNLLVERTVYNKHALRDVIPHDASYVTVLREPWAQFKSAFHYYRVGTVVGIQGDDPIAEFLQRAQFYDDVYTSSAAGSRRPEVPDGVSVTHNPMARDLGISERLWNNVTAINEQIKESSMGSVS</sequence>
<evidence type="ECO:0000256" key="9">
    <source>
        <dbReference type="ARBA" id="ARBA00023180"/>
    </source>
</evidence>
<evidence type="ECO:0000256" key="8">
    <source>
        <dbReference type="ARBA" id="ARBA00023136"/>
    </source>
</evidence>
<dbReference type="SUPFAM" id="SSF52540">
    <property type="entry name" value="P-loop containing nucleoside triphosphate hydrolases"/>
    <property type="match status" value="1"/>
</dbReference>
<evidence type="ECO:0000256" key="1">
    <source>
        <dbReference type="ARBA" id="ARBA00004323"/>
    </source>
</evidence>
<dbReference type="Proteomes" id="UP000838412">
    <property type="component" value="Chromosome 10"/>
</dbReference>
<evidence type="ECO:0000256" key="2">
    <source>
        <dbReference type="ARBA" id="ARBA00008124"/>
    </source>
</evidence>
<reference evidence="11" key="1">
    <citation type="submission" date="2022-01" db="EMBL/GenBank/DDBJ databases">
        <authorList>
            <person name="Braso-Vives M."/>
        </authorList>
    </citation>
    <scope>NUCLEOTIDE SEQUENCE</scope>
</reference>
<dbReference type="Pfam" id="PF06990">
    <property type="entry name" value="Gal-3-0_sulfotr"/>
    <property type="match status" value="1"/>
</dbReference>
<feature type="transmembrane region" description="Helical" evidence="10">
    <location>
        <begin position="12"/>
        <end position="28"/>
    </location>
</feature>
<evidence type="ECO:0000256" key="7">
    <source>
        <dbReference type="ARBA" id="ARBA00023034"/>
    </source>
</evidence>
<dbReference type="GO" id="GO:0001733">
    <property type="term" value="F:galactosylceramide sulfotransferase activity"/>
    <property type="evidence" value="ECO:0007669"/>
    <property type="project" value="InterPro"/>
</dbReference>
<protein>
    <submittedName>
        <fullName evidence="11">GAL3ST1 protein</fullName>
    </submittedName>
</protein>
<dbReference type="GO" id="GO:0000139">
    <property type="term" value="C:Golgi membrane"/>
    <property type="evidence" value="ECO:0007669"/>
    <property type="project" value="UniProtKB-SubCell"/>
</dbReference>
<dbReference type="GO" id="GO:0009247">
    <property type="term" value="P:glycolipid biosynthetic process"/>
    <property type="evidence" value="ECO:0007669"/>
    <property type="project" value="InterPro"/>
</dbReference>
<keyword evidence="7" id="KW-0333">Golgi apparatus</keyword>
<keyword evidence="4 10" id="KW-0812">Transmembrane</keyword>
<evidence type="ECO:0000256" key="10">
    <source>
        <dbReference type="SAM" id="Phobius"/>
    </source>
</evidence>
<name>A0A8J9YRF9_BRALA</name>
<evidence type="ECO:0000313" key="11">
    <source>
        <dbReference type="EMBL" id="CAH1238818.1"/>
    </source>
</evidence>
<dbReference type="InterPro" id="IPR027417">
    <property type="entry name" value="P-loop_NTPase"/>
</dbReference>
<evidence type="ECO:0000256" key="3">
    <source>
        <dbReference type="ARBA" id="ARBA00022679"/>
    </source>
</evidence>
<keyword evidence="5" id="KW-0735">Signal-anchor</keyword>
<gene>
    <name evidence="11" type="primary">GAL3ST1</name>
    <name evidence="11" type="ORF">BLAG_LOCUS3270</name>
</gene>
<dbReference type="PANTHER" id="PTHR14647:SF87">
    <property type="entry name" value="PUTATIVE-RELATED"/>
    <property type="match status" value="1"/>
</dbReference>
<organism evidence="11 12">
    <name type="scientific">Branchiostoma lanceolatum</name>
    <name type="common">Common lancelet</name>
    <name type="synonym">Amphioxus lanceolatum</name>
    <dbReference type="NCBI Taxonomy" id="7740"/>
    <lineage>
        <taxon>Eukaryota</taxon>
        <taxon>Metazoa</taxon>
        <taxon>Chordata</taxon>
        <taxon>Cephalochordata</taxon>
        <taxon>Leptocardii</taxon>
        <taxon>Amphioxiformes</taxon>
        <taxon>Branchiostomatidae</taxon>
        <taxon>Branchiostoma</taxon>
    </lineage>
</organism>
<dbReference type="OrthoDB" id="10042745at2759"/>
<accession>A0A8J9YRF9</accession>
<keyword evidence="3" id="KW-0808">Transferase</keyword>
<keyword evidence="8 10" id="KW-0472">Membrane</keyword>
<evidence type="ECO:0000313" key="12">
    <source>
        <dbReference type="Proteomes" id="UP000838412"/>
    </source>
</evidence>
<dbReference type="EMBL" id="OV696695">
    <property type="protein sequence ID" value="CAH1238818.1"/>
    <property type="molecule type" value="Genomic_DNA"/>
</dbReference>
<dbReference type="InterPro" id="IPR009729">
    <property type="entry name" value="Gal-3-0_sulfotransfrase"/>
</dbReference>
<dbReference type="PANTHER" id="PTHR14647">
    <property type="entry name" value="GALACTOSE-3-O-SULFOTRANSFERASE"/>
    <property type="match status" value="1"/>
</dbReference>
<keyword evidence="12" id="KW-1185">Reference proteome</keyword>